<keyword evidence="7" id="KW-1185">Reference proteome</keyword>
<feature type="transmembrane region" description="Helical" evidence="5">
    <location>
        <begin position="241"/>
        <end position="262"/>
    </location>
</feature>
<dbReference type="GO" id="GO:0016020">
    <property type="term" value="C:membrane"/>
    <property type="evidence" value="ECO:0007669"/>
    <property type="project" value="UniProtKB-SubCell"/>
</dbReference>
<dbReference type="PROSITE" id="PS50850">
    <property type="entry name" value="MFS"/>
    <property type="match status" value="2"/>
</dbReference>
<feature type="transmembrane region" description="Helical" evidence="5">
    <location>
        <begin position="1077"/>
        <end position="1098"/>
    </location>
</feature>
<dbReference type="AlphaFoldDB" id="A0A7E6F9K5"/>
<feature type="transmembrane region" description="Helical" evidence="5">
    <location>
        <begin position="520"/>
        <end position="540"/>
    </location>
</feature>
<feature type="transmembrane region" description="Helical" evidence="5">
    <location>
        <begin position="859"/>
        <end position="879"/>
    </location>
</feature>
<evidence type="ECO:0000313" key="7">
    <source>
        <dbReference type="Proteomes" id="UP000515154"/>
    </source>
</evidence>
<sequence>MAENEEFQLKSVKQKSTHISNKDIAHLIIQCGTFGPFQRWLYGYVLTLGIVSAMQLMNLPFLSASVPFLCYPPNFNASLIPANLTEDEYLQMLQPDSDDQCSVYNNNFTGTYYATPPSNSSKLQCSYGRKFLTEEFSTIESEFDLVCERKWLKSTSQSVFFSGFLVGSIIHGILSDRFGRRPIILLASVCLVICGVIKIFMPSFSIFLILHWIQGFGYIGIMLIVYALALELMSPKQREHLNFCYATVYSIAAIFVTGFAYAISDWRYLELTVCLLPITNFFIWVHLPESPRWLIERKRFVEAEALFRKIMKKNKIQNQEVLDIFRNNEENEEEEEKTSYKNIIQEHACEEKVLPKQKTYLFIDLFKTSFIALITLNICFGWMVCSMLYYGVSLNSVDMAGNRYLNFLLMHVVEFPSMVTSYYLCKCFGHRKPTTFCMMFSGLNCIVSNFVTKGSFWFPLILVILGKFGIAGAFASVYLLSAEIFPTVVRANGLGVASVSARIGGIIAPFILQLSAYIKWLPLSIYGVLSVMSGMLLLLLPEPKNKDLPQTFEDLDNWKTSSVDVFLLFFKHSPGRRSANLKRDFGKFVFNMAESIKHPVKANKELEDTHISEKGIIQLLEKCSVFGPYQRRLYAYILVSKIFSIITALSMTFSTGNVPFLCYPPNFNASTIPANLTENEYLQMLRPDDDQCSVYNNSFTGTYYTTPSSNSSKVQCSYGRKFLTEEFSTIVSEFDLVCERKWLKSTLQSVYFFGYLSGCIVFGILPDRFGRKTMLFWALLFLIVCGFGKIFVPSLAILTILYSLQALNCMGTSIIFYTMMLEFATTNSRTAINFGYMCIFALISMILPGLAYAIPDWHYFELTVCLQPIISIFACRFISESPRWLIGRKQFAEAKTILRKMMKQNKIHPQEWIGFFTNDVKSLEQIDSQDNLDDQRISPREKNYTFIDLFKTFYLASITLNICFSWFVMGMLYYGIILNSVDMAGNRYINFLVMLVIELPASLCCYFLFLRFGHRKPISFFMMSSGLCCIVSNFTTEGSYWFSLILVVLGKFGISAAFNSVYLLTAEIFPTVVRTNGLGVASMAARFGSIFAPFILQLSSYAKWLPLSIYGVLSFISGISLLFLPETKDKDLPQTFEDLNNWKT</sequence>
<dbReference type="KEGG" id="osn:118765864"/>
<feature type="transmembrane region" description="Helical" evidence="5">
    <location>
        <begin position="797"/>
        <end position="819"/>
    </location>
</feature>
<keyword evidence="3 5" id="KW-1133">Transmembrane helix</keyword>
<evidence type="ECO:0000256" key="2">
    <source>
        <dbReference type="ARBA" id="ARBA00022692"/>
    </source>
</evidence>
<comment type="subcellular location">
    <subcellularLocation>
        <location evidence="1">Membrane</location>
        <topology evidence="1">Multi-pass membrane protein</topology>
    </subcellularLocation>
</comment>
<feature type="transmembrane region" description="Helical" evidence="5">
    <location>
        <begin position="268"/>
        <end position="287"/>
    </location>
</feature>
<dbReference type="SUPFAM" id="SSF103473">
    <property type="entry name" value="MFS general substrate transporter"/>
    <property type="match status" value="2"/>
</dbReference>
<dbReference type="Pfam" id="PF00083">
    <property type="entry name" value="Sugar_tr"/>
    <property type="match status" value="2"/>
</dbReference>
<evidence type="ECO:0000256" key="3">
    <source>
        <dbReference type="ARBA" id="ARBA00022989"/>
    </source>
</evidence>
<keyword evidence="4 5" id="KW-0472">Membrane</keyword>
<feature type="transmembrane region" description="Helical" evidence="5">
    <location>
        <begin position="1040"/>
        <end position="1065"/>
    </location>
</feature>
<feature type="transmembrane region" description="Helical" evidence="5">
    <location>
        <begin position="633"/>
        <end position="653"/>
    </location>
</feature>
<feature type="transmembrane region" description="Helical" evidence="5">
    <location>
        <begin position="773"/>
        <end position="791"/>
    </location>
</feature>
<feature type="transmembrane region" description="Helical" evidence="5">
    <location>
        <begin position="1104"/>
        <end position="1124"/>
    </location>
</feature>
<feature type="domain" description="Major facilitator superfamily (MFS) profile" evidence="6">
    <location>
        <begin position="705"/>
        <end position="1129"/>
    </location>
</feature>
<dbReference type="InterPro" id="IPR036259">
    <property type="entry name" value="MFS_trans_sf"/>
</dbReference>
<organism evidence="7 8">
    <name type="scientific">Octopus sinensis</name>
    <name type="common">East Asian common octopus</name>
    <dbReference type="NCBI Taxonomy" id="2607531"/>
    <lineage>
        <taxon>Eukaryota</taxon>
        <taxon>Metazoa</taxon>
        <taxon>Spiralia</taxon>
        <taxon>Lophotrochozoa</taxon>
        <taxon>Mollusca</taxon>
        <taxon>Cephalopoda</taxon>
        <taxon>Coleoidea</taxon>
        <taxon>Octopodiformes</taxon>
        <taxon>Octopoda</taxon>
        <taxon>Incirrata</taxon>
        <taxon>Octopodidae</taxon>
        <taxon>Octopus</taxon>
    </lineage>
</organism>
<dbReference type="Gene3D" id="1.20.1250.20">
    <property type="entry name" value="MFS general substrate transporter like domains"/>
    <property type="match status" value="2"/>
</dbReference>
<feature type="transmembrane region" description="Helical" evidence="5">
    <location>
        <begin position="952"/>
        <end position="976"/>
    </location>
</feature>
<feature type="transmembrane region" description="Helical" evidence="5">
    <location>
        <begin position="370"/>
        <end position="392"/>
    </location>
</feature>
<dbReference type="InterPro" id="IPR020846">
    <property type="entry name" value="MFS_dom"/>
</dbReference>
<dbReference type="InterPro" id="IPR005828">
    <property type="entry name" value="MFS_sugar_transport-like"/>
</dbReference>
<keyword evidence="2 5" id="KW-0812">Transmembrane</keyword>
<protein>
    <submittedName>
        <fullName evidence="8">Uncharacterized protein LOC118765864</fullName>
    </submittedName>
</protein>
<dbReference type="Proteomes" id="UP000515154">
    <property type="component" value="Linkage group LG13"/>
</dbReference>
<feature type="transmembrane region" description="Helical" evidence="5">
    <location>
        <begin position="41"/>
        <end position="62"/>
    </location>
</feature>
<reference evidence="8" key="1">
    <citation type="submission" date="2025-08" db="UniProtKB">
        <authorList>
            <consortium name="RefSeq"/>
        </authorList>
    </citation>
    <scope>IDENTIFICATION</scope>
</reference>
<feature type="transmembrane region" description="Helical" evidence="5">
    <location>
        <begin position="182"/>
        <end position="200"/>
    </location>
</feature>
<dbReference type="FunFam" id="1.20.1250.20:FF:000023">
    <property type="entry name" value="Solute carrier family 22 member 6"/>
    <property type="match status" value="2"/>
</dbReference>
<feature type="transmembrane region" description="Helical" evidence="5">
    <location>
        <begin position="749"/>
        <end position="766"/>
    </location>
</feature>
<feature type="transmembrane region" description="Helical" evidence="5">
    <location>
        <begin position="158"/>
        <end position="175"/>
    </location>
</feature>
<gene>
    <name evidence="8" type="primary">LOC118765864</name>
</gene>
<evidence type="ECO:0000313" key="8">
    <source>
        <dbReference type="RefSeq" id="XP_036364451.1"/>
    </source>
</evidence>
<proteinExistence type="predicted"/>
<name>A0A7E6F9K5_9MOLL</name>
<evidence type="ECO:0000259" key="6">
    <source>
        <dbReference type="PROSITE" id="PS50850"/>
    </source>
</evidence>
<feature type="transmembrane region" description="Helical" evidence="5">
    <location>
        <begin position="831"/>
        <end position="853"/>
    </location>
</feature>
<dbReference type="PANTHER" id="PTHR24064">
    <property type="entry name" value="SOLUTE CARRIER FAMILY 22 MEMBER"/>
    <property type="match status" value="1"/>
</dbReference>
<feature type="transmembrane region" description="Helical" evidence="5">
    <location>
        <begin position="404"/>
        <end position="424"/>
    </location>
</feature>
<feature type="domain" description="Major facilitator superfamily (MFS) profile" evidence="6">
    <location>
        <begin position="114"/>
        <end position="545"/>
    </location>
</feature>
<evidence type="ECO:0000256" key="4">
    <source>
        <dbReference type="ARBA" id="ARBA00023136"/>
    </source>
</evidence>
<dbReference type="GO" id="GO:0022857">
    <property type="term" value="F:transmembrane transporter activity"/>
    <property type="evidence" value="ECO:0007669"/>
    <property type="project" value="InterPro"/>
</dbReference>
<dbReference type="RefSeq" id="XP_036364451.1">
    <property type="nucleotide sequence ID" value="XM_036508558.1"/>
</dbReference>
<evidence type="ECO:0000256" key="5">
    <source>
        <dbReference type="SAM" id="Phobius"/>
    </source>
</evidence>
<feature type="transmembrane region" description="Helical" evidence="5">
    <location>
        <begin position="1017"/>
        <end position="1034"/>
    </location>
</feature>
<dbReference type="CDD" id="cd17317">
    <property type="entry name" value="MFS_SLC22"/>
    <property type="match status" value="2"/>
</dbReference>
<feature type="transmembrane region" description="Helical" evidence="5">
    <location>
        <begin position="206"/>
        <end position="229"/>
    </location>
</feature>
<feature type="transmembrane region" description="Helical" evidence="5">
    <location>
        <begin position="988"/>
        <end position="1010"/>
    </location>
</feature>
<feature type="transmembrane region" description="Helical" evidence="5">
    <location>
        <begin position="458"/>
        <end position="481"/>
    </location>
</feature>
<accession>A0A7E6F9K5</accession>
<evidence type="ECO:0000256" key="1">
    <source>
        <dbReference type="ARBA" id="ARBA00004141"/>
    </source>
</evidence>